<sequence>MRATTPGEAFLAAIAPILECVGPLPHARLDTDGESTAPKKQKTRMLKCECATCGYTVRTARKWLEQAGAPLCPIEDHGQMEHEPLDDDDAEPEE</sequence>
<evidence type="ECO:0000313" key="2">
    <source>
        <dbReference type="EMBL" id="GBH33166.1"/>
    </source>
</evidence>
<dbReference type="AlphaFoldDB" id="A0A401J906"/>
<reference evidence="2 3" key="1">
    <citation type="submission" date="2014-12" db="EMBL/GenBank/DDBJ databases">
        <title>Whole genome sequencing of Sphingobium xenophagum OW59.</title>
        <authorList>
            <person name="Ohta Y."/>
            <person name="Nishi S."/>
            <person name="Hatada Y."/>
        </authorList>
    </citation>
    <scope>NUCLEOTIDE SEQUENCE [LARGE SCALE GENOMIC DNA]</scope>
    <source>
        <strain evidence="2 3">OW59</strain>
    </source>
</reference>
<evidence type="ECO:0000313" key="3">
    <source>
        <dbReference type="Proteomes" id="UP000290975"/>
    </source>
</evidence>
<evidence type="ECO:0000256" key="1">
    <source>
        <dbReference type="SAM" id="MobiDB-lite"/>
    </source>
</evidence>
<dbReference type="EMBL" id="BBQY01000082">
    <property type="protein sequence ID" value="GBH33166.1"/>
    <property type="molecule type" value="Genomic_DNA"/>
</dbReference>
<keyword evidence="3" id="KW-1185">Reference proteome</keyword>
<feature type="compositionally biased region" description="Basic and acidic residues" evidence="1">
    <location>
        <begin position="74"/>
        <end position="83"/>
    </location>
</feature>
<dbReference type="Proteomes" id="UP000290975">
    <property type="component" value="Unassembled WGS sequence"/>
</dbReference>
<accession>A0A401J906</accession>
<feature type="region of interest" description="Disordered" evidence="1">
    <location>
        <begin position="73"/>
        <end position="94"/>
    </location>
</feature>
<gene>
    <name evidence="2" type="ORF">MBESOW_P4302</name>
</gene>
<protein>
    <submittedName>
        <fullName evidence="2">Uncharacterized protein</fullName>
    </submittedName>
</protein>
<comment type="caution">
    <text evidence="2">The sequence shown here is derived from an EMBL/GenBank/DDBJ whole genome shotgun (WGS) entry which is preliminary data.</text>
</comment>
<proteinExistence type="predicted"/>
<dbReference type="STRING" id="1192759.GCA_000277525_02239"/>
<name>A0A401J906_SPHXE</name>
<organism evidence="2 3">
    <name type="scientific">Sphingobium xenophagum</name>
    <dbReference type="NCBI Taxonomy" id="121428"/>
    <lineage>
        <taxon>Bacteria</taxon>
        <taxon>Pseudomonadati</taxon>
        <taxon>Pseudomonadota</taxon>
        <taxon>Alphaproteobacteria</taxon>
        <taxon>Sphingomonadales</taxon>
        <taxon>Sphingomonadaceae</taxon>
        <taxon>Sphingobium</taxon>
    </lineage>
</organism>
<feature type="compositionally biased region" description="Acidic residues" evidence="1">
    <location>
        <begin position="84"/>
        <end position="94"/>
    </location>
</feature>